<organism evidence="6 7">
    <name type="scientific">Blastomyces percursus</name>
    <dbReference type="NCBI Taxonomy" id="1658174"/>
    <lineage>
        <taxon>Eukaryota</taxon>
        <taxon>Fungi</taxon>
        <taxon>Dikarya</taxon>
        <taxon>Ascomycota</taxon>
        <taxon>Pezizomycotina</taxon>
        <taxon>Eurotiomycetes</taxon>
        <taxon>Eurotiomycetidae</taxon>
        <taxon>Onygenales</taxon>
        <taxon>Ajellomycetaceae</taxon>
        <taxon>Blastomyces</taxon>
    </lineage>
</organism>
<sequence>MTEVADYAMAQNVSRADGHRLSDQTRNSSLHAQNTTIDGVIDPALSSGERDGGLILTAVDMNIVATAVPSITDHFHTVADVGWYSSSFRLCVCAFQFLGKAYTLFSVKRLFLLANVISILGSLISGATTTSMMLVVGGR</sequence>
<dbReference type="VEuPathDB" id="FungiDB:ACJ73_00094"/>
<evidence type="ECO:0000256" key="1">
    <source>
        <dbReference type="ARBA" id="ARBA00004141"/>
    </source>
</evidence>
<keyword evidence="7" id="KW-1185">Reference proteome</keyword>
<gene>
    <name evidence="6" type="ORF">ACJ73_00094</name>
</gene>
<reference evidence="6 7" key="1">
    <citation type="submission" date="2015-08" db="EMBL/GenBank/DDBJ databases">
        <title>Emmonsia species relationships and genome sequence.</title>
        <authorList>
            <person name="Cuomo C.A."/>
            <person name="Schwartz I.S."/>
            <person name="Kenyon C."/>
            <person name="De Hoog G.S."/>
            <person name="Govender N.P."/>
            <person name="Botha A."/>
            <person name="Moreno L."/>
            <person name="De Vries M."/>
            <person name="Munoz J.F."/>
            <person name="Stielow J.B."/>
        </authorList>
    </citation>
    <scope>NUCLEOTIDE SEQUENCE [LARGE SCALE GENOMIC DNA]</scope>
    <source>
        <strain evidence="6 7">EI222</strain>
    </source>
</reference>
<keyword evidence="3 5" id="KW-1133">Transmembrane helix</keyword>
<evidence type="ECO:0000256" key="2">
    <source>
        <dbReference type="ARBA" id="ARBA00022692"/>
    </source>
</evidence>
<evidence type="ECO:0000256" key="3">
    <source>
        <dbReference type="ARBA" id="ARBA00022989"/>
    </source>
</evidence>
<evidence type="ECO:0000313" key="7">
    <source>
        <dbReference type="Proteomes" id="UP000242791"/>
    </source>
</evidence>
<evidence type="ECO:0000313" key="6">
    <source>
        <dbReference type="EMBL" id="OJD28495.1"/>
    </source>
</evidence>
<name>A0A1J9RIZ2_9EURO</name>
<evidence type="ECO:0008006" key="8">
    <source>
        <dbReference type="Google" id="ProtNLM"/>
    </source>
</evidence>
<comment type="subcellular location">
    <subcellularLocation>
        <location evidence="1">Membrane</location>
        <topology evidence="1">Multi-pass membrane protein</topology>
    </subcellularLocation>
</comment>
<dbReference type="PANTHER" id="PTHR23501">
    <property type="entry name" value="MAJOR FACILITATOR SUPERFAMILY"/>
    <property type="match status" value="1"/>
</dbReference>
<dbReference type="EMBL" id="LGTZ01000005">
    <property type="protein sequence ID" value="OJD28495.1"/>
    <property type="molecule type" value="Genomic_DNA"/>
</dbReference>
<dbReference type="Gene3D" id="1.20.1250.20">
    <property type="entry name" value="MFS general substrate transporter like domains"/>
    <property type="match status" value="1"/>
</dbReference>
<feature type="transmembrane region" description="Helical" evidence="5">
    <location>
        <begin position="110"/>
        <end position="136"/>
    </location>
</feature>
<dbReference type="OrthoDB" id="2985014at2759"/>
<evidence type="ECO:0000256" key="4">
    <source>
        <dbReference type="ARBA" id="ARBA00023136"/>
    </source>
</evidence>
<protein>
    <recommendedName>
        <fullName evidence="8">Major facilitator superfamily (MFS) profile domain-containing protein</fullName>
    </recommendedName>
</protein>
<keyword evidence="2 5" id="KW-0812">Transmembrane</keyword>
<dbReference type="GO" id="GO:0005886">
    <property type="term" value="C:plasma membrane"/>
    <property type="evidence" value="ECO:0007669"/>
    <property type="project" value="TreeGrafter"/>
</dbReference>
<dbReference type="GO" id="GO:0022857">
    <property type="term" value="F:transmembrane transporter activity"/>
    <property type="evidence" value="ECO:0007669"/>
    <property type="project" value="TreeGrafter"/>
</dbReference>
<dbReference type="Proteomes" id="UP000242791">
    <property type="component" value="Unassembled WGS sequence"/>
</dbReference>
<dbReference type="PANTHER" id="PTHR23501:SF198">
    <property type="entry name" value="AZOLE RESISTANCE PROTEIN 1-RELATED"/>
    <property type="match status" value="1"/>
</dbReference>
<accession>A0A1J9RIZ2</accession>
<keyword evidence="4 5" id="KW-0472">Membrane</keyword>
<dbReference type="AlphaFoldDB" id="A0A1J9RIZ2"/>
<dbReference type="InterPro" id="IPR036259">
    <property type="entry name" value="MFS_trans_sf"/>
</dbReference>
<dbReference type="SUPFAM" id="SSF103473">
    <property type="entry name" value="MFS general substrate transporter"/>
    <property type="match status" value="1"/>
</dbReference>
<comment type="caution">
    <text evidence="6">The sequence shown here is derived from an EMBL/GenBank/DDBJ whole genome shotgun (WGS) entry which is preliminary data.</text>
</comment>
<evidence type="ECO:0000256" key="5">
    <source>
        <dbReference type="SAM" id="Phobius"/>
    </source>
</evidence>
<proteinExistence type="predicted"/>